<dbReference type="AlphaFoldDB" id="B7GHN6"/>
<feature type="transmembrane region" description="Helical" evidence="1">
    <location>
        <begin position="12"/>
        <end position="28"/>
    </location>
</feature>
<feature type="transmembrane region" description="Helical" evidence="1">
    <location>
        <begin position="137"/>
        <end position="154"/>
    </location>
</feature>
<dbReference type="Proteomes" id="UP000000742">
    <property type="component" value="Chromosome"/>
</dbReference>
<feature type="transmembrane region" description="Helical" evidence="1">
    <location>
        <begin position="108"/>
        <end position="130"/>
    </location>
</feature>
<reference evidence="2 3" key="1">
    <citation type="journal article" date="2008" name="Genome Biol.">
        <title>Encapsulated in silica: genome, proteome and physiology of the thermophilic bacterium Anoxybacillus flavithermus WK1.</title>
        <authorList>
            <person name="Saw J.H."/>
            <person name="Mountain B.W."/>
            <person name="Feng L."/>
            <person name="Omelchenko M.V."/>
            <person name="Hou S."/>
            <person name="Saito J.A."/>
            <person name="Stott M.B."/>
            <person name="Li D."/>
            <person name="Zhao G."/>
            <person name="Wu J."/>
            <person name="Galperin M.Y."/>
            <person name="Koonin E.V."/>
            <person name="Makarova K.S."/>
            <person name="Wolf Y.I."/>
            <person name="Rigden D.J."/>
            <person name="Dunfield P.F."/>
            <person name="Wang L."/>
            <person name="Alam M."/>
        </authorList>
    </citation>
    <scope>NUCLEOTIDE SEQUENCE [LARGE SCALE GENOMIC DNA]</scope>
    <source>
        <strain evidence="3">DSM 21510 / WK1</strain>
    </source>
</reference>
<organism evidence="2 3">
    <name type="scientific">Anoxybacillus flavithermus (strain DSM 21510 / WK1)</name>
    <dbReference type="NCBI Taxonomy" id="491915"/>
    <lineage>
        <taxon>Bacteria</taxon>
        <taxon>Bacillati</taxon>
        <taxon>Bacillota</taxon>
        <taxon>Bacilli</taxon>
        <taxon>Bacillales</taxon>
        <taxon>Anoxybacillaceae</taxon>
        <taxon>Anoxybacillus</taxon>
    </lineage>
</organism>
<dbReference type="KEGG" id="afl:Aflv_1082"/>
<dbReference type="eggNOG" id="ENOG5032TN5">
    <property type="taxonomic scope" value="Bacteria"/>
</dbReference>
<feature type="transmembrane region" description="Helical" evidence="1">
    <location>
        <begin position="160"/>
        <end position="183"/>
    </location>
</feature>
<gene>
    <name evidence="2" type="ordered locus">Aflv_1082</name>
</gene>
<keyword evidence="1" id="KW-0472">Membrane</keyword>
<feature type="transmembrane region" description="Helical" evidence="1">
    <location>
        <begin position="81"/>
        <end position="102"/>
    </location>
</feature>
<evidence type="ECO:0000313" key="2">
    <source>
        <dbReference type="EMBL" id="ACJ33458.1"/>
    </source>
</evidence>
<sequence length="206" mass="24013">MENGGVMVEGSYFYWLSWFLWIVYTFFAPKNRTRLLICLYVLLLITLSIHTITVYSFSVSLAYILMLIVSYFFVMRQRGKAFVYFAFASASLTMLYAAFHFLLLFDPVWVFTEATWLLALALLFASFALYRSFYDRLLVLTVGCCQGDFLYAFVLKQFSFPHLIGSLSFLDGWALASACLFGWQWLEQLPVYIDARFQKRAKEVKT</sequence>
<name>B7GHN6_ANOFW</name>
<keyword evidence="1" id="KW-1133">Transmembrane helix</keyword>
<dbReference type="HOGENOM" id="CLU_112323_1_0_9"/>
<proteinExistence type="predicted"/>
<feature type="transmembrane region" description="Helical" evidence="1">
    <location>
        <begin position="35"/>
        <end position="52"/>
    </location>
</feature>
<keyword evidence="1" id="KW-0812">Transmembrane</keyword>
<accession>B7GHN6</accession>
<dbReference type="PIRSF" id="PIRSF036710">
    <property type="entry name" value="YphA_Bacsu"/>
    <property type="match status" value="1"/>
</dbReference>
<dbReference type="Pfam" id="PF24124">
    <property type="entry name" value="YphA"/>
    <property type="match status" value="1"/>
</dbReference>
<evidence type="ECO:0000313" key="3">
    <source>
        <dbReference type="Proteomes" id="UP000000742"/>
    </source>
</evidence>
<evidence type="ECO:0000256" key="1">
    <source>
        <dbReference type="SAM" id="Phobius"/>
    </source>
</evidence>
<dbReference type="InterPro" id="IPR014617">
    <property type="entry name" value="YphA_Bacsu"/>
</dbReference>
<dbReference type="STRING" id="491915.Aflv_1082"/>
<feature type="transmembrane region" description="Helical" evidence="1">
    <location>
        <begin position="58"/>
        <end position="74"/>
    </location>
</feature>
<dbReference type="EMBL" id="CP000922">
    <property type="protein sequence ID" value="ACJ33458.1"/>
    <property type="molecule type" value="Genomic_DNA"/>
</dbReference>
<protein>
    <submittedName>
        <fullName evidence="2">Uncharacterized membrane protein</fullName>
    </submittedName>
</protein>